<feature type="transmembrane region" description="Helical" evidence="6">
    <location>
        <begin position="135"/>
        <end position="158"/>
    </location>
</feature>
<keyword evidence="3 6" id="KW-0812">Transmembrane</keyword>
<feature type="transmembrane region" description="Helical" evidence="6">
    <location>
        <begin position="319"/>
        <end position="341"/>
    </location>
</feature>
<dbReference type="PANTHER" id="PTHR30250">
    <property type="entry name" value="PST FAMILY PREDICTED COLANIC ACID TRANSPORTER"/>
    <property type="match status" value="1"/>
</dbReference>
<comment type="subcellular location">
    <subcellularLocation>
        <location evidence="1">Cell membrane</location>
        <topology evidence="1">Multi-pass membrane protein</topology>
    </subcellularLocation>
</comment>
<name>A0A016AKT1_BACFG</name>
<dbReference type="Proteomes" id="UP000020938">
    <property type="component" value="Unassembled WGS sequence"/>
</dbReference>
<feature type="transmembrane region" description="Helical" evidence="6">
    <location>
        <begin position="41"/>
        <end position="64"/>
    </location>
</feature>
<feature type="transmembrane region" description="Helical" evidence="6">
    <location>
        <begin position="203"/>
        <end position="220"/>
    </location>
</feature>
<feature type="transmembrane region" description="Helical" evidence="6">
    <location>
        <begin position="164"/>
        <end position="182"/>
    </location>
</feature>
<evidence type="ECO:0000313" key="7">
    <source>
        <dbReference type="EMBL" id="EXZ71995.1"/>
    </source>
</evidence>
<dbReference type="EMBL" id="JGDS01000062">
    <property type="protein sequence ID" value="EXZ71995.1"/>
    <property type="molecule type" value="Genomic_DNA"/>
</dbReference>
<feature type="transmembrane region" description="Helical" evidence="6">
    <location>
        <begin position="427"/>
        <end position="445"/>
    </location>
</feature>
<evidence type="ECO:0000256" key="2">
    <source>
        <dbReference type="ARBA" id="ARBA00022475"/>
    </source>
</evidence>
<dbReference type="Pfam" id="PF01943">
    <property type="entry name" value="Polysacc_synt"/>
    <property type="match status" value="1"/>
</dbReference>
<dbReference type="PATRIC" id="fig|1339314.3.peg.3690"/>
<gene>
    <name evidence="7" type="ORF">M123_3539</name>
</gene>
<dbReference type="PANTHER" id="PTHR30250:SF11">
    <property type="entry name" value="O-ANTIGEN TRANSPORTER-RELATED"/>
    <property type="match status" value="1"/>
</dbReference>
<keyword evidence="5 6" id="KW-0472">Membrane</keyword>
<evidence type="ECO:0000256" key="5">
    <source>
        <dbReference type="ARBA" id="ARBA00023136"/>
    </source>
</evidence>
<feature type="transmembrane region" description="Helical" evidence="6">
    <location>
        <begin position="374"/>
        <end position="392"/>
    </location>
</feature>
<evidence type="ECO:0000256" key="4">
    <source>
        <dbReference type="ARBA" id="ARBA00022989"/>
    </source>
</evidence>
<feature type="transmembrane region" description="Helical" evidence="6">
    <location>
        <begin position="404"/>
        <end position="421"/>
    </location>
</feature>
<evidence type="ECO:0000256" key="1">
    <source>
        <dbReference type="ARBA" id="ARBA00004651"/>
    </source>
</evidence>
<evidence type="ECO:0000256" key="3">
    <source>
        <dbReference type="ARBA" id="ARBA00022692"/>
    </source>
</evidence>
<feature type="transmembrane region" description="Helical" evidence="6">
    <location>
        <begin position="284"/>
        <end position="307"/>
    </location>
</feature>
<comment type="caution">
    <text evidence="7">The sequence shown here is derived from an EMBL/GenBank/DDBJ whole genome shotgun (WGS) entry which is preliminary data.</text>
</comment>
<protein>
    <submittedName>
        <fullName evidence="7">Polysaccharide biosynthesis family protein</fullName>
    </submittedName>
</protein>
<dbReference type="InterPro" id="IPR002797">
    <property type="entry name" value="Polysacc_synth"/>
</dbReference>
<feature type="transmembrane region" description="Helical" evidence="6">
    <location>
        <begin position="348"/>
        <end position="368"/>
    </location>
</feature>
<dbReference type="InterPro" id="IPR050833">
    <property type="entry name" value="Poly_Biosynth_Transport"/>
</dbReference>
<accession>A0A016AKT1</accession>
<sequence>MLKKILIYLLGNVLSRAIIFVLLPVYSTYIIPEEYGYYDIVITYLSFITSSFCLEIWTTLLRFAIEEKDQASKYKVIQNAGVILSGSIFLILIAVLITHLCVDIEYAGLIMAYAFVLCSQNFYTYIARALDKNTCFAVSGIVAALFNVAINIALIIGWGFDYSALYYSFIIAGIVQCLYIENQTHVLKHFKRTAFDKCLIKEMLRFSWPFSINLAFFWLLNSYSKTVIASELGMEANGYFSMAAKFGAIIQMLAGCIIMAWQENAFQKGVSSDSGIYYTRMGDAYLKLLICGGCLFIPIIYIVYPFIINEQYAVGLSIVPPYIIATIFSVYASFLTAIFGAIKETSKIFYTTVAGALVNVITIHLLVGEIGIQAAVWSMIGGHLTCAMYRLYLLRRSIHMKLKAQTVCCVLIPSILISFWAYYSNRIFCDIFAIFLIMGIMIYACKEQLENIIGQFKTLLLKSNK</sequence>
<dbReference type="GO" id="GO:0005886">
    <property type="term" value="C:plasma membrane"/>
    <property type="evidence" value="ECO:0007669"/>
    <property type="project" value="UniProtKB-SubCell"/>
</dbReference>
<feature type="transmembrane region" description="Helical" evidence="6">
    <location>
        <begin position="240"/>
        <end position="261"/>
    </location>
</feature>
<keyword evidence="4 6" id="KW-1133">Transmembrane helix</keyword>
<evidence type="ECO:0000256" key="6">
    <source>
        <dbReference type="SAM" id="Phobius"/>
    </source>
</evidence>
<feature type="transmembrane region" description="Helical" evidence="6">
    <location>
        <begin position="106"/>
        <end position="123"/>
    </location>
</feature>
<proteinExistence type="predicted"/>
<organism evidence="7 8">
    <name type="scientific">Bacteroides fragilis str. 3976T8</name>
    <dbReference type="NCBI Taxonomy" id="1339314"/>
    <lineage>
        <taxon>Bacteria</taxon>
        <taxon>Pseudomonadati</taxon>
        <taxon>Bacteroidota</taxon>
        <taxon>Bacteroidia</taxon>
        <taxon>Bacteroidales</taxon>
        <taxon>Bacteroidaceae</taxon>
        <taxon>Bacteroides</taxon>
    </lineage>
</organism>
<feature type="transmembrane region" description="Helical" evidence="6">
    <location>
        <begin position="76"/>
        <end position="100"/>
    </location>
</feature>
<reference evidence="7 8" key="1">
    <citation type="submission" date="2014-02" db="EMBL/GenBank/DDBJ databases">
        <authorList>
            <person name="Sears C."/>
            <person name="Carroll K."/>
            <person name="Sack B.R."/>
            <person name="Qadri F."/>
            <person name="Myers L.L."/>
            <person name="Chung G.-T."/>
            <person name="Escheverria P."/>
            <person name="Fraser C.M."/>
            <person name="Sadzewicz L."/>
            <person name="Shefchek K.A."/>
            <person name="Tallon L."/>
            <person name="Das S.P."/>
            <person name="Daugherty S."/>
            <person name="Mongodin E.F."/>
        </authorList>
    </citation>
    <scope>NUCLEOTIDE SEQUENCE [LARGE SCALE GENOMIC DNA]</scope>
    <source>
        <strain evidence="7 8">3976T8</strain>
    </source>
</reference>
<keyword evidence="2" id="KW-1003">Cell membrane</keyword>
<evidence type="ECO:0000313" key="8">
    <source>
        <dbReference type="Proteomes" id="UP000020938"/>
    </source>
</evidence>
<dbReference type="AlphaFoldDB" id="A0A016AKT1"/>
<feature type="transmembrane region" description="Helical" evidence="6">
    <location>
        <begin position="7"/>
        <end position="29"/>
    </location>
</feature>
<dbReference type="RefSeq" id="WP_032598743.1">
    <property type="nucleotide sequence ID" value="NZ_JGDS01000062.1"/>
</dbReference>